<organism evidence="1 2">
    <name type="scientific">Nocardia jiangsuensis</name>
    <dbReference type="NCBI Taxonomy" id="1691563"/>
    <lineage>
        <taxon>Bacteria</taxon>
        <taxon>Bacillati</taxon>
        <taxon>Actinomycetota</taxon>
        <taxon>Actinomycetes</taxon>
        <taxon>Mycobacteriales</taxon>
        <taxon>Nocardiaceae</taxon>
        <taxon>Nocardia</taxon>
    </lineage>
</organism>
<evidence type="ECO:0000313" key="2">
    <source>
        <dbReference type="Proteomes" id="UP001595696"/>
    </source>
</evidence>
<evidence type="ECO:0008006" key="3">
    <source>
        <dbReference type="Google" id="ProtNLM"/>
    </source>
</evidence>
<sequence length="427" mass="46993">MAASSHRTVLETLVHQPDKRIGSRSVGEWCAFFNHIARTQRESVTLSERQLHRWMAGTTRDARPAARRVAEIVWQLDFDTLVSAPTEAETAPALSSVEHLNREIAMSTEDTARWIKSGGGGVDSTVLDQLHADVRRFAADHLTKSPLELIPDLTRARREIFDLLDRRQRPRYLPDLYLIAGQICALLAHACADLGRTYDAETHARTAWFAADYAENNQLRAYVRWVQANIAYWAGDYQRAADYADIGLADEDDPSTVLRLASQLARSRAAHSDNRAALRALDTAMSAIDHVEPTSPSSRGVMWFEPGKALYYAAETHLAIGGRHHNELALSLADSALATFTPASPAEFSAAAELDAARALLAMGDLDGAAGRLSRVLALPVELRTTPIIQRVRSTAAQVASLAQNSRSTHDLPERIKLFTTYTAAHS</sequence>
<name>A0ABV8DNJ0_9NOCA</name>
<dbReference type="RefSeq" id="WP_378611405.1">
    <property type="nucleotide sequence ID" value="NZ_JBHSAX010000006.1"/>
</dbReference>
<reference evidence="2" key="1">
    <citation type="journal article" date="2019" name="Int. J. Syst. Evol. Microbiol.">
        <title>The Global Catalogue of Microorganisms (GCM) 10K type strain sequencing project: providing services to taxonomists for standard genome sequencing and annotation.</title>
        <authorList>
            <consortium name="The Broad Institute Genomics Platform"/>
            <consortium name="The Broad Institute Genome Sequencing Center for Infectious Disease"/>
            <person name="Wu L."/>
            <person name="Ma J."/>
        </authorList>
    </citation>
    <scope>NUCLEOTIDE SEQUENCE [LARGE SCALE GENOMIC DNA]</scope>
    <source>
        <strain evidence="2">CGMCC 4.7330</strain>
    </source>
</reference>
<accession>A0ABV8DNJ0</accession>
<comment type="caution">
    <text evidence="1">The sequence shown here is derived from an EMBL/GenBank/DDBJ whole genome shotgun (WGS) entry which is preliminary data.</text>
</comment>
<evidence type="ECO:0000313" key="1">
    <source>
        <dbReference type="EMBL" id="MFC3961647.1"/>
    </source>
</evidence>
<gene>
    <name evidence="1" type="ORF">ACFO0B_06565</name>
</gene>
<dbReference type="Proteomes" id="UP001595696">
    <property type="component" value="Unassembled WGS sequence"/>
</dbReference>
<keyword evidence="2" id="KW-1185">Reference proteome</keyword>
<protein>
    <recommendedName>
        <fullName evidence="3">XRE family transcriptional regulator</fullName>
    </recommendedName>
</protein>
<dbReference type="EMBL" id="JBHSAX010000006">
    <property type="protein sequence ID" value="MFC3961647.1"/>
    <property type="molecule type" value="Genomic_DNA"/>
</dbReference>
<proteinExistence type="predicted"/>